<dbReference type="InterPro" id="IPR036812">
    <property type="entry name" value="NAD(P)_OxRdtase_dom_sf"/>
</dbReference>
<name>A0ABU0H141_9HYPH</name>
<dbReference type="PROSITE" id="PS00063">
    <property type="entry name" value="ALDOKETO_REDUCTASE_3"/>
    <property type="match status" value="1"/>
</dbReference>
<dbReference type="PIRSF" id="PIRSF000097">
    <property type="entry name" value="AKR"/>
    <property type="match status" value="1"/>
</dbReference>
<dbReference type="Gene3D" id="3.20.20.100">
    <property type="entry name" value="NADP-dependent oxidoreductase domain"/>
    <property type="match status" value="1"/>
</dbReference>
<dbReference type="Proteomes" id="UP001241603">
    <property type="component" value="Unassembled WGS sequence"/>
</dbReference>
<keyword evidence="2" id="KW-0521">NADP</keyword>
<organism evidence="5 6">
    <name type="scientific">Kaistia dalseonensis</name>
    <dbReference type="NCBI Taxonomy" id="410840"/>
    <lineage>
        <taxon>Bacteria</taxon>
        <taxon>Pseudomonadati</taxon>
        <taxon>Pseudomonadota</taxon>
        <taxon>Alphaproteobacteria</taxon>
        <taxon>Hyphomicrobiales</taxon>
        <taxon>Kaistiaceae</taxon>
        <taxon>Kaistia</taxon>
    </lineage>
</organism>
<evidence type="ECO:0000313" key="6">
    <source>
        <dbReference type="Proteomes" id="UP001241603"/>
    </source>
</evidence>
<comment type="similarity">
    <text evidence="1">Belongs to the aldo/keto reductase family.</text>
</comment>
<dbReference type="RefSeq" id="WP_266346973.1">
    <property type="nucleotide sequence ID" value="NZ_JAPKNG010000001.1"/>
</dbReference>
<reference evidence="5 6" key="1">
    <citation type="submission" date="2023-07" db="EMBL/GenBank/DDBJ databases">
        <title>Genomic Encyclopedia of Type Strains, Phase IV (KMG-IV): sequencing the most valuable type-strain genomes for metagenomic binning, comparative biology and taxonomic classification.</title>
        <authorList>
            <person name="Goeker M."/>
        </authorList>
    </citation>
    <scope>NUCLEOTIDE SEQUENCE [LARGE SCALE GENOMIC DNA]</scope>
    <source>
        <strain evidence="5 6">B6-8</strain>
    </source>
</reference>
<gene>
    <name evidence="5" type="ORF">QO014_000399</name>
</gene>
<dbReference type="EMBL" id="JAUSVO010000001">
    <property type="protein sequence ID" value="MDQ0436029.1"/>
    <property type="molecule type" value="Genomic_DNA"/>
</dbReference>
<dbReference type="PANTHER" id="PTHR43827">
    <property type="entry name" value="2,5-DIKETO-D-GLUCONIC ACID REDUCTASE"/>
    <property type="match status" value="1"/>
</dbReference>
<evidence type="ECO:0000256" key="1">
    <source>
        <dbReference type="ARBA" id="ARBA00007905"/>
    </source>
</evidence>
<dbReference type="SUPFAM" id="SSF51430">
    <property type="entry name" value="NAD(P)-linked oxidoreductase"/>
    <property type="match status" value="1"/>
</dbReference>
<dbReference type="InterPro" id="IPR023210">
    <property type="entry name" value="NADP_OxRdtase_dom"/>
</dbReference>
<keyword evidence="3" id="KW-0560">Oxidoreductase</keyword>
<protein>
    <submittedName>
        <fullName evidence="5">Diketogulonate reductase-like aldo/keto reductase</fullName>
    </submittedName>
</protein>
<dbReference type="InterPro" id="IPR020471">
    <property type="entry name" value="AKR"/>
</dbReference>
<accession>A0ABU0H141</accession>
<dbReference type="Pfam" id="PF00248">
    <property type="entry name" value="Aldo_ket_red"/>
    <property type="match status" value="1"/>
</dbReference>
<dbReference type="PROSITE" id="PS00798">
    <property type="entry name" value="ALDOKETO_REDUCTASE_1"/>
    <property type="match status" value="1"/>
</dbReference>
<sequence>MHTVTAHGASIPAIGLGTWMLNGQRCVEAVSAAIGAGYRHIDTAIGYSNETEVGEGIRAAGVPRDTLFVTTKIPPDQLGADAMLRAAEGSLARLKLDQVDLLLIHWPSQTLSAAETIRSLNAVKRRGLTRHIGVSNYTIRLLDEAWAATEEPIVANQCEHHPYLDQTRLRAATHRHGMAFVAYSPLGQAEALDEPVIKDIAAKLGCTPAQIILRWHMQNGSVAIPRSAHPARIRQNIDVFGFELSADDMAAIDALQSTGTRICDYSFSPEWDV</sequence>
<dbReference type="PROSITE" id="PS00062">
    <property type="entry name" value="ALDOKETO_REDUCTASE_2"/>
    <property type="match status" value="1"/>
</dbReference>
<dbReference type="PANTHER" id="PTHR43827:SF3">
    <property type="entry name" value="NADP-DEPENDENT OXIDOREDUCTASE DOMAIN-CONTAINING PROTEIN"/>
    <property type="match status" value="1"/>
</dbReference>
<proteinExistence type="inferred from homology"/>
<evidence type="ECO:0000256" key="3">
    <source>
        <dbReference type="ARBA" id="ARBA00023002"/>
    </source>
</evidence>
<comment type="caution">
    <text evidence="5">The sequence shown here is derived from an EMBL/GenBank/DDBJ whole genome shotgun (WGS) entry which is preliminary data.</text>
</comment>
<dbReference type="PRINTS" id="PR00069">
    <property type="entry name" value="ALDKETRDTASE"/>
</dbReference>
<feature type="domain" description="NADP-dependent oxidoreductase" evidence="4">
    <location>
        <begin position="13"/>
        <end position="255"/>
    </location>
</feature>
<evidence type="ECO:0000256" key="2">
    <source>
        <dbReference type="ARBA" id="ARBA00022857"/>
    </source>
</evidence>
<evidence type="ECO:0000259" key="4">
    <source>
        <dbReference type="Pfam" id="PF00248"/>
    </source>
</evidence>
<keyword evidence="6" id="KW-1185">Reference proteome</keyword>
<dbReference type="InterPro" id="IPR018170">
    <property type="entry name" value="Aldo/ket_reductase_CS"/>
</dbReference>
<evidence type="ECO:0000313" key="5">
    <source>
        <dbReference type="EMBL" id="MDQ0436029.1"/>
    </source>
</evidence>